<sequence>MRRRSFHNNPPFLKGGKKIRSKLTSKEATLLDYSEEGLALLSQLSNAPLEGFATHAVDASINEFMKDAKNEVEKGHLYLLWHLTNVEEVLEDVAENAIIDGAYDCGIDAYLVDVSEKRIRLFQSKFGEAHSIGAIDKFVKDVERFKKLEQSKIRRDELQYLWKHLHEKNMKIELVYVTDQNIDDYESGEVKIVGREQIYQTLWERIKKPAKGQMAALKILKCLEHDNALCCVVSAFDYADFVERNERYVFESNIRKHLGGKGSINKGITKTLEENPQNFFEWNNGITITVDNYSIKNNQLGLEGAQIVNGAQTSKSILDRKKKTNNLDAEVLVTIIKTKDEKHQRNITKYRNSQNAIKGKDYVSLEDYHIAVHHMLGRIGYFYEHQQGSWLNLPSSEMAKFRGDEIYNKYLPDKKEKCRIKDDTAIASFVSYFEQKPNDVYGGISKYLPNGAKYETVFDEELECDYRYFLFPHLIREYAKNELGYDRSNTQNRYKKYAQNLFVAITARIIHKNIIGKNDDFKNDISELEKIIQNVGLFTKILKVSDKVVTKFLEDSKVEEKIDDANTAHNFFSNQVYSKDMLEVIDSKIRQEEEEIDYIKKTISGL</sequence>
<dbReference type="InterPro" id="IPR018891">
    <property type="entry name" value="AIPR_C"/>
</dbReference>
<evidence type="ECO:0000313" key="2">
    <source>
        <dbReference type="EMBL" id="AIF25258.1"/>
    </source>
</evidence>
<reference evidence="2" key="1">
    <citation type="journal article" date="2014" name="Genome Biol. Evol.">
        <title>Pangenome evidence for extensive interdomain horizontal transfer affecting lineage core and shell genes in uncultured planktonic thaumarchaeota and euryarchaeota.</title>
        <authorList>
            <person name="Deschamps P."/>
            <person name="Zivanovic Y."/>
            <person name="Moreira D."/>
            <person name="Rodriguez-Valera F."/>
            <person name="Lopez-Garcia P."/>
        </authorList>
    </citation>
    <scope>NUCLEOTIDE SEQUENCE</scope>
</reference>
<dbReference type="AlphaFoldDB" id="A0A075IG59"/>
<protein>
    <recommendedName>
        <fullName evidence="1">Abortive phage infection protein C-terminal domain-containing protein</fullName>
    </recommendedName>
</protein>
<organism evidence="2">
    <name type="scientific">uncultured marine thaumarchaeote SAT1000_48_C08</name>
    <dbReference type="NCBI Taxonomy" id="1456415"/>
    <lineage>
        <taxon>Archaea</taxon>
        <taxon>Nitrososphaerota</taxon>
        <taxon>environmental samples</taxon>
    </lineage>
</organism>
<evidence type="ECO:0000259" key="1">
    <source>
        <dbReference type="Pfam" id="PF10592"/>
    </source>
</evidence>
<dbReference type="Pfam" id="PF10592">
    <property type="entry name" value="AIPR"/>
    <property type="match status" value="1"/>
</dbReference>
<dbReference type="EMBL" id="KF901285">
    <property type="protein sequence ID" value="AIF25258.1"/>
    <property type="molecule type" value="Genomic_DNA"/>
</dbReference>
<name>A0A075IG59_9ARCH</name>
<accession>A0A075IG59</accession>
<proteinExistence type="predicted"/>
<feature type="domain" description="Abortive phage infection protein C-terminal" evidence="1">
    <location>
        <begin position="250"/>
        <end position="541"/>
    </location>
</feature>